<gene>
    <name evidence="16" type="primary">pvdA_1</name>
    <name evidence="16" type="ORF">D7316_00964</name>
</gene>
<evidence type="ECO:0000256" key="11">
    <source>
        <dbReference type="ARBA" id="ARBA00029939"/>
    </source>
</evidence>
<dbReference type="Gene3D" id="3.50.50.60">
    <property type="entry name" value="FAD/NAD(P)-binding domain"/>
    <property type="match status" value="1"/>
</dbReference>
<dbReference type="EMBL" id="CP033972">
    <property type="protein sequence ID" value="AZG44380.1"/>
    <property type="molecule type" value="Genomic_DNA"/>
</dbReference>
<keyword evidence="7" id="KW-0274">FAD</keyword>
<dbReference type="PANTHER" id="PTHR42802">
    <property type="entry name" value="MONOOXYGENASE"/>
    <property type="match status" value="1"/>
</dbReference>
<keyword evidence="10 16" id="KW-0503">Monooxygenase</keyword>
<accession>A0A3G8JJJ0</accession>
<evidence type="ECO:0000256" key="4">
    <source>
        <dbReference type="ARBA" id="ARBA00013076"/>
    </source>
</evidence>
<dbReference type="InterPro" id="IPR036188">
    <property type="entry name" value="FAD/NAD-bd_sf"/>
</dbReference>
<evidence type="ECO:0000256" key="7">
    <source>
        <dbReference type="ARBA" id="ARBA00022827"/>
    </source>
</evidence>
<proteinExistence type="inferred from homology"/>
<evidence type="ECO:0000313" key="17">
    <source>
        <dbReference type="Proteomes" id="UP000271469"/>
    </source>
</evidence>
<dbReference type="Pfam" id="PF13434">
    <property type="entry name" value="Lys_Orn_oxgnase"/>
    <property type="match status" value="1"/>
</dbReference>
<evidence type="ECO:0000256" key="15">
    <source>
        <dbReference type="ARBA" id="ARBA00048407"/>
    </source>
</evidence>
<evidence type="ECO:0000256" key="13">
    <source>
        <dbReference type="ARBA" id="ARBA00032493"/>
    </source>
</evidence>
<keyword evidence="17" id="KW-1185">Reference proteome</keyword>
<evidence type="ECO:0000256" key="12">
    <source>
        <dbReference type="ARBA" id="ARBA00031158"/>
    </source>
</evidence>
<dbReference type="PANTHER" id="PTHR42802:SF1">
    <property type="entry name" value="L-ORNITHINE N(5)-MONOOXYGENASE"/>
    <property type="match status" value="1"/>
</dbReference>
<evidence type="ECO:0000256" key="3">
    <source>
        <dbReference type="ARBA" id="ARBA00007588"/>
    </source>
</evidence>
<comment type="cofactor">
    <cofactor evidence="1">
        <name>FAD</name>
        <dbReference type="ChEBI" id="CHEBI:57692"/>
    </cofactor>
</comment>
<dbReference type="InterPro" id="IPR025700">
    <property type="entry name" value="Lys/Orn_oxygenase"/>
</dbReference>
<comment type="pathway">
    <text evidence="2">Siderophore biosynthesis; mycobactin biosynthesis.</text>
</comment>
<dbReference type="AlphaFoldDB" id="A0A3G8JJJ0"/>
<comment type="similarity">
    <text evidence="3">Belongs to the lysine N(6)-hydroxylase/L-ornithine N(5)-oxygenase family.</text>
</comment>
<dbReference type="GO" id="GO:0047091">
    <property type="term" value="F:L-lysine 6-monooxygenase (NADPH) activity"/>
    <property type="evidence" value="ECO:0007669"/>
    <property type="project" value="UniProtKB-EC"/>
</dbReference>
<keyword evidence="6" id="KW-0285">Flavoprotein</keyword>
<evidence type="ECO:0000256" key="2">
    <source>
        <dbReference type="ARBA" id="ARBA00005102"/>
    </source>
</evidence>
<organism evidence="16 17">
    <name type="scientific">Gordonia insulae</name>
    <dbReference type="NCBI Taxonomy" id="2420509"/>
    <lineage>
        <taxon>Bacteria</taxon>
        <taxon>Bacillati</taxon>
        <taxon>Actinomycetota</taxon>
        <taxon>Actinomycetes</taxon>
        <taxon>Mycobacteriales</taxon>
        <taxon>Gordoniaceae</taxon>
        <taxon>Gordonia</taxon>
    </lineage>
</organism>
<evidence type="ECO:0000256" key="1">
    <source>
        <dbReference type="ARBA" id="ARBA00001974"/>
    </source>
</evidence>
<evidence type="ECO:0000256" key="8">
    <source>
        <dbReference type="ARBA" id="ARBA00022857"/>
    </source>
</evidence>
<comment type="catalytic activity">
    <reaction evidence="15">
        <text>L-lysine + NADPH + O2 = N(6)-hydroxy-L-lysine + NADP(+) + H2O</text>
        <dbReference type="Rhea" id="RHEA:23228"/>
        <dbReference type="ChEBI" id="CHEBI:15377"/>
        <dbReference type="ChEBI" id="CHEBI:15379"/>
        <dbReference type="ChEBI" id="CHEBI:32551"/>
        <dbReference type="ChEBI" id="CHEBI:57783"/>
        <dbReference type="ChEBI" id="CHEBI:57820"/>
        <dbReference type="ChEBI" id="CHEBI:58349"/>
        <dbReference type="EC" id="1.14.13.59"/>
    </reaction>
</comment>
<evidence type="ECO:0000256" key="5">
    <source>
        <dbReference type="ARBA" id="ARBA00016406"/>
    </source>
</evidence>
<dbReference type="EC" id="1.14.13.59" evidence="4"/>
<dbReference type="KEGG" id="gom:D7316_00964"/>
<evidence type="ECO:0000256" key="10">
    <source>
        <dbReference type="ARBA" id="ARBA00023033"/>
    </source>
</evidence>
<dbReference type="OrthoDB" id="7527071at2"/>
<evidence type="ECO:0000313" key="16">
    <source>
        <dbReference type="EMBL" id="AZG44380.1"/>
    </source>
</evidence>
<sequence>MCSDYSPVVDLVGIGFGPSNLALAIAIEEHNLTAGPHETVAARFFEKKDAFGWHSGMLLPGTTMQVSFLKDLATQRNARSAYTFLSYLAERGRLTHFINRQDFFPLRAEFHDYLCWAADRVDLPVEYSTEVTGVRWADGHFEVTSRSQGVVRARNVVLGGGLRSKLPAGISAGPRVFHNHQMLSRFADVPSHHHRRYAVIGAGQSAAEVAAYLHDETDAEIHAVFAKYGYTPADDSPYANRVFDPEAVDEYFSADPAWRERLLHYHRSTNYSAVDPVLIEDLYRREYTERVDGARRLFVHGASEIVELDETDDATRIRIINRLTGSETVLECDAVIFATGFEPTPLSDMVGDLAAHCQEDRHGRPVLDRQYRVQTDDVVGGQIFVQGNSEHTHGLTSTLLSNVAIRSGEIVHAIVDGRALVSAGTVPDMVDVSGEPANSRDGFR</sequence>
<dbReference type="RefSeq" id="WP_124707258.1">
    <property type="nucleotide sequence ID" value="NZ_CP033972.1"/>
</dbReference>
<keyword evidence="8" id="KW-0521">NADP</keyword>
<evidence type="ECO:0000256" key="14">
    <source>
        <dbReference type="ARBA" id="ARBA00032738"/>
    </source>
</evidence>
<dbReference type="SUPFAM" id="SSF51905">
    <property type="entry name" value="FAD/NAD(P)-binding domain"/>
    <property type="match status" value="2"/>
</dbReference>
<evidence type="ECO:0000256" key="6">
    <source>
        <dbReference type="ARBA" id="ARBA00022630"/>
    </source>
</evidence>
<keyword evidence="9 16" id="KW-0560">Oxidoreductase</keyword>
<dbReference type="Proteomes" id="UP000271469">
    <property type="component" value="Chromosome"/>
</dbReference>
<protein>
    <recommendedName>
        <fullName evidence="5">L-lysine N6-monooxygenase MbtG</fullName>
        <ecNumber evidence="4">1.14.13.59</ecNumber>
    </recommendedName>
    <alternativeName>
        <fullName evidence="14">Lysine 6-N-hydroxylase</fullName>
    </alternativeName>
    <alternativeName>
        <fullName evidence="13">Lysine N6-hydroxylase</fullName>
    </alternativeName>
    <alternativeName>
        <fullName evidence="11">Lysine-N-oxygenase</fullName>
    </alternativeName>
    <alternativeName>
        <fullName evidence="12">Mycobactin synthase protein G</fullName>
    </alternativeName>
</protein>
<evidence type="ECO:0000256" key="9">
    <source>
        <dbReference type="ARBA" id="ARBA00023002"/>
    </source>
</evidence>
<name>A0A3G8JJJ0_9ACTN</name>
<reference evidence="16 17" key="1">
    <citation type="submission" date="2018-11" db="EMBL/GenBank/DDBJ databases">
        <title>Gordonia insulae sp. nov., isolated from an island soil.</title>
        <authorList>
            <person name="Kim Y.S."/>
            <person name="Kim S.B."/>
        </authorList>
    </citation>
    <scope>NUCLEOTIDE SEQUENCE [LARGE SCALE GENOMIC DNA]</scope>
    <source>
        <strain evidence="16 17">MMS17-SY073</strain>
    </source>
</reference>